<evidence type="ECO:0000313" key="4">
    <source>
        <dbReference type="Proteomes" id="UP000232188"/>
    </source>
</evidence>
<evidence type="ECO:0000313" key="3">
    <source>
        <dbReference type="Proteomes" id="UP000232149"/>
    </source>
</evidence>
<keyword evidence="3" id="KW-1185">Reference proteome</keyword>
<evidence type="ECO:0000313" key="2">
    <source>
        <dbReference type="EMBL" id="PJZ59655.1"/>
    </source>
</evidence>
<evidence type="ECO:0000313" key="1">
    <source>
        <dbReference type="EMBL" id="PJZ51218.1"/>
    </source>
</evidence>
<dbReference type="AlphaFoldDB" id="A0A2M9YI79"/>
<name>A0A2M9YI79_9LEPT</name>
<dbReference type="EMBL" id="NPDU01000107">
    <property type="protein sequence ID" value="PJZ59655.1"/>
    <property type="molecule type" value="Genomic_DNA"/>
</dbReference>
<dbReference type="EMBL" id="NPDV01000035">
    <property type="protein sequence ID" value="PJZ51218.1"/>
    <property type="molecule type" value="Genomic_DNA"/>
</dbReference>
<organism evidence="1 4">
    <name type="scientific">Leptospira adleri</name>
    <dbReference type="NCBI Taxonomy" id="2023186"/>
    <lineage>
        <taxon>Bacteria</taxon>
        <taxon>Pseudomonadati</taxon>
        <taxon>Spirochaetota</taxon>
        <taxon>Spirochaetia</taxon>
        <taxon>Leptospirales</taxon>
        <taxon>Leptospiraceae</taxon>
        <taxon>Leptospira</taxon>
    </lineage>
</organism>
<reference evidence="3 4" key="1">
    <citation type="submission" date="2017-07" db="EMBL/GenBank/DDBJ databases">
        <title>Leptospira spp. isolated from tropical soils.</title>
        <authorList>
            <person name="Thibeaux R."/>
            <person name="Iraola G."/>
            <person name="Ferres I."/>
            <person name="Bierque E."/>
            <person name="Girault D."/>
            <person name="Soupe-Gilbert M.-E."/>
            <person name="Picardeau M."/>
            <person name="Goarant C."/>
        </authorList>
    </citation>
    <scope>NUCLEOTIDE SEQUENCE [LARGE SCALE GENOMIC DNA]</scope>
    <source>
        <strain evidence="1 4">FH2-B-C1</strain>
        <strain evidence="2 3">FH2-B-D1</strain>
    </source>
</reference>
<protein>
    <submittedName>
        <fullName evidence="1">Uncharacterized protein</fullName>
    </submittedName>
</protein>
<proteinExistence type="predicted"/>
<dbReference type="Proteomes" id="UP000232149">
    <property type="component" value="Unassembled WGS sequence"/>
</dbReference>
<dbReference type="Proteomes" id="UP000232188">
    <property type="component" value="Unassembled WGS sequence"/>
</dbReference>
<gene>
    <name evidence="2" type="ORF">CH376_22585</name>
    <name evidence="1" type="ORF">CH380_21225</name>
</gene>
<accession>A0A2M9YI79</accession>
<comment type="caution">
    <text evidence="1">The sequence shown here is derived from an EMBL/GenBank/DDBJ whole genome shotgun (WGS) entry which is preliminary data.</text>
</comment>
<sequence>MFIIKLLEKNMTVRSKASAAKEALENVRDPGLQIALFAIVELILEVGKTVEDVESKVRNIKSNMR</sequence>